<dbReference type="PANTHER" id="PTHR13369">
    <property type="match status" value="1"/>
</dbReference>
<dbReference type="SUPFAM" id="SSF53335">
    <property type="entry name" value="S-adenosyl-L-methionine-dependent methyltransferases"/>
    <property type="match status" value="1"/>
</dbReference>
<dbReference type="CDD" id="cd02440">
    <property type="entry name" value="AdoMet_MTases"/>
    <property type="match status" value="1"/>
</dbReference>
<dbReference type="PANTHER" id="PTHR13369:SF3">
    <property type="entry name" value="METHYLTRANSFERASE DOMAIN-CONTAINING PROTEIN"/>
    <property type="match status" value="1"/>
</dbReference>
<name>A0AAE6QDV9_9PSED</name>
<proteinExistence type="predicted"/>
<dbReference type="Gene3D" id="3.40.50.150">
    <property type="entry name" value="Vaccinia Virus protein VP39"/>
    <property type="match status" value="1"/>
</dbReference>
<evidence type="ECO:0000313" key="3">
    <source>
        <dbReference type="Proteomes" id="UP000423413"/>
    </source>
</evidence>
<dbReference type="InterPro" id="IPR029063">
    <property type="entry name" value="SAM-dependent_MTases_sf"/>
</dbReference>
<keyword evidence="2" id="KW-0808">Transferase</keyword>
<accession>A0AAE6QDV9</accession>
<dbReference type="EMBL" id="CP046441">
    <property type="protein sequence ID" value="QGT80655.1"/>
    <property type="molecule type" value="Genomic_DNA"/>
</dbReference>
<feature type="domain" description="Methyltransferase" evidence="1">
    <location>
        <begin position="168"/>
        <end position="304"/>
    </location>
</feature>
<dbReference type="RefSeq" id="WP_024691497.1">
    <property type="nucleotide sequence ID" value="NZ_CP046441.1"/>
</dbReference>
<evidence type="ECO:0000259" key="1">
    <source>
        <dbReference type="Pfam" id="PF13679"/>
    </source>
</evidence>
<dbReference type="Pfam" id="PF13679">
    <property type="entry name" value="Methyltransf_32"/>
    <property type="match status" value="1"/>
</dbReference>
<evidence type="ECO:0000313" key="2">
    <source>
        <dbReference type="EMBL" id="QGT80655.1"/>
    </source>
</evidence>
<dbReference type="InterPro" id="IPR025714">
    <property type="entry name" value="Methyltranfer_dom"/>
</dbReference>
<dbReference type="GO" id="GO:0008168">
    <property type="term" value="F:methyltransferase activity"/>
    <property type="evidence" value="ECO:0007669"/>
    <property type="project" value="UniProtKB-KW"/>
</dbReference>
<dbReference type="GO" id="GO:0005737">
    <property type="term" value="C:cytoplasm"/>
    <property type="evidence" value="ECO:0007669"/>
    <property type="project" value="TreeGrafter"/>
</dbReference>
<protein>
    <submittedName>
        <fullName evidence="2">Methyltransferase</fullName>
    </submittedName>
</protein>
<reference evidence="2 3" key="1">
    <citation type="submission" date="2019-11" db="EMBL/GenBank/DDBJ databases">
        <title>Complete genome sequence of Pseudomonas syringae pv. coronafaciens isolate B19001 originated in imported oat cereal.</title>
        <authorList>
            <person name="Kim S.M."/>
            <person name="Lee B.C."/>
            <person name="Seo S.J."/>
            <person name="Lee J.E."/>
            <person name="Choi N.J."/>
            <person name="Park J.H."/>
        </authorList>
    </citation>
    <scope>NUCLEOTIDE SEQUENCE [LARGE SCALE GENOMIC DNA]</scope>
    <source>
        <strain evidence="2 3">B19001</strain>
    </source>
</reference>
<dbReference type="Proteomes" id="UP000423413">
    <property type="component" value="Chromosome"/>
</dbReference>
<keyword evidence="2" id="KW-0489">Methyltransferase</keyword>
<dbReference type="GO" id="GO:0032259">
    <property type="term" value="P:methylation"/>
    <property type="evidence" value="ECO:0007669"/>
    <property type="project" value="UniProtKB-KW"/>
</dbReference>
<organism evidence="2 3">
    <name type="scientific">Pseudomonas coronafaciens pv. coronafaciens</name>
    <dbReference type="NCBI Taxonomy" id="235275"/>
    <lineage>
        <taxon>Bacteria</taxon>
        <taxon>Pseudomonadati</taxon>
        <taxon>Pseudomonadota</taxon>
        <taxon>Gammaproteobacteria</taxon>
        <taxon>Pseudomonadales</taxon>
        <taxon>Pseudomonadaceae</taxon>
        <taxon>Pseudomonas</taxon>
        <taxon>Pseudomonas coronafaciens</taxon>
    </lineage>
</organism>
<gene>
    <name evidence="2" type="ORF">GMO17_05435</name>
</gene>
<dbReference type="AlphaFoldDB" id="A0AAE6QDV9"/>
<sequence length="406" mass="45164">MSVITPATLTAAADHRTQFLDLLDTSLSQSSLIKLVLAKYVGSEAELQRVIIKPLTIKEQPCLSFVYRYKTRDITRNFPLDEAVGVIASLLPESFKNAHLLSLTDEVQLEYSKKGKTTLCKSKAQQERVAPSAGHDREKKRYLELSRPFLTDLGVTNRQHELIPAMSRKWKQINKFIEVFSHALSSSPLKLDQPIKVADFGSGKGYLTFAIHDYLCNTLQADGQVTGVELREDMVTLCNKAAASLEHPGLTFQHGDVRTVAPSALDVMIALHACDIATDYAIHMGIRSGASIIMCSPCCHKQIRLQIQSPTLLKPMLQYGLHMGQQAEMVTDSLRALLLEACGYETKVFEFISLEHTNKNKMILAVKRAEPVNQALLLARIQELKTFYGITEQCLESLLQADGHLG</sequence>